<evidence type="ECO:0000256" key="1">
    <source>
        <dbReference type="ARBA" id="ARBA00007665"/>
    </source>
</evidence>
<dbReference type="STRING" id="94643.A0A2A9MFP5"/>
<comment type="caution">
    <text evidence="4">The sequence shown here is derived from an EMBL/GenBank/DDBJ whole genome shotgun (WGS) entry which is preliminary data.</text>
</comment>
<accession>A0A2A9MFP5</accession>
<reference evidence="4 5" key="1">
    <citation type="submission" date="2017-09" db="EMBL/GenBank/DDBJ databases">
        <title>Genome sequencing of Besnoitia besnoiti strain Bb-Ger1.</title>
        <authorList>
            <person name="Schares G."/>
            <person name="Venepally P."/>
            <person name="Lorenzi H.A."/>
        </authorList>
    </citation>
    <scope>NUCLEOTIDE SEQUENCE [LARGE SCALE GENOMIC DNA]</scope>
    <source>
        <strain evidence="4 5">Bb-Ger1</strain>
    </source>
</reference>
<dbReference type="EMBL" id="NWUJ01000007">
    <property type="protein sequence ID" value="PFH34202.1"/>
    <property type="molecule type" value="Genomic_DNA"/>
</dbReference>
<dbReference type="SUPFAM" id="SSF54211">
    <property type="entry name" value="Ribosomal protein S5 domain 2-like"/>
    <property type="match status" value="2"/>
</dbReference>
<dbReference type="KEGG" id="bbes:BESB_073540"/>
<dbReference type="GO" id="GO:0140469">
    <property type="term" value="P:GCN2-mediated signaling"/>
    <property type="evidence" value="ECO:0007669"/>
    <property type="project" value="TreeGrafter"/>
</dbReference>
<dbReference type="AlphaFoldDB" id="A0A2A9MFP5"/>
<dbReference type="GeneID" id="40312280"/>
<dbReference type="InterPro" id="IPR036956">
    <property type="entry name" value="Impact_N_sf"/>
</dbReference>
<organism evidence="4 5">
    <name type="scientific">Besnoitia besnoiti</name>
    <name type="common">Apicomplexan protozoan</name>
    <dbReference type="NCBI Taxonomy" id="94643"/>
    <lineage>
        <taxon>Eukaryota</taxon>
        <taxon>Sar</taxon>
        <taxon>Alveolata</taxon>
        <taxon>Apicomplexa</taxon>
        <taxon>Conoidasida</taxon>
        <taxon>Coccidia</taxon>
        <taxon>Eucoccidiorida</taxon>
        <taxon>Eimeriorina</taxon>
        <taxon>Sarcocystidae</taxon>
        <taxon>Besnoitia</taxon>
    </lineage>
</organism>
<evidence type="ECO:0000256" key="2">
    <source>
        <dbReference type="SAM" id="MobiDB-lite"/>
    </source>
</evidence>
<evidence type="ECO:0000313" key="5">
    <source>
        <dbReference type="Proteomes" id="UP000224006"/>
    </source>
</evidence>
<dbReference type="Proteomes" id="UP000224006">
    <property type="component" value="Unassembled WGS sequence"/>
</dbReference>
<dbReference type="PANTHER" id="PTHR16301:SF25">
    <property type="entry name" value="PROTEIN IMPACT"/>
    <property type="match status" value="1"/>
</dbReference>
<dbReference type="GO" id="GO:0005737">
    <property type="term" value="C:cytoplasm"/>
    <property type="evidence" value="ECO:0007669"/>
    <property type="project" value="TreeGrafter"/>
</dbReference>
<dbReference type="PANTHER" id="PTHR16301">
    <property type="entry name" value="IMPACT-RELATED"/>
    <property type="match status" value="1"/>
</dbReference>
<feature type="region of interest" description="Disordered" evidence="2">
    <location>
        <begin position="201"/>
        <end position="235"/>
    </location>
</feature>
<dbReference type="Pfam" id="PF01205">
    <property type="entry name" value="Impact_N"/>
    <property type="match status" value="1"/>
</dbReference>
<dbReference type="VEuPathDB" id="ToxoDB:BESB_073540"/>
<proteinExistence type="inferred from homology"/>
<gene>
    <name evidence="4" type="ORF">BESB_073540</name>
</gene>
<evidence type="ECO:0000259" key="3">
    <source>
        <dbReference type="Pfam" id="PF01205"/>
    </source>
</evidence>
<feature type="domain" description="Impact N-terminal" evidence="3">
    <location>
        <begin position="396"/>
        <end position="452"/>
    </location>
</feature>
<dbReference type="RefSeq" id="XP_029218211.1">
    <property type="nucleotide sequence ID" value="XM_029365727.1"/>
</dbReference>
<dbReference type="InterPro" id="IPR001498">
    <property type="entry name" value="Impact_N"/>
</dbReference>
<keyword evidence="5" id="KW-1185">Reference proteome</keyword>
<feature type="compositionally biased region" description="Basic and acidic residues" evidence="2">
    <location>
        <begin position="335"/>
        <end position="344"/>
    </location>
</feature>
<dbReference type="OrthoDB" id="69641at2759"/>
<feature type="compositionally biased region" description="Basic and acidic residues" evidence="2">
    <location>
        <begin position="371"/>
        <end position="385"/>
    </location>
</feature>
<dbReference type="GO" id="GO:0006446">
    <property type="term" value="P:regulation of translational initiation"/>
    <property type="evidence" value="ECO:0007669"/>
    <property type="project" value="TreeGrafter"/>
</dbReference>
<protein>
    <submittedName>
        <fullName evidence="4">Putative IMPACT</fullName>
    </submittedName>
</protein>
<feature type="compositionally biased region" description="Low complexity" evidence="2">
    <location>
        <begin position="226"/>
        <end position="235"/>
    </location>
</feature>
<feature type="region of interest" description="Disordered" evidence="2">
    <location>
        <begin position="303"/>
        <end position="389"/>
    </location>
</feature>
<comment type="similarity">
    <text evidence="1">Belongs to the IMPACT family.</text>
</comment>
<dbReference type="InterPro" id="IPR020568">
    <property type="entry name" value="Ribosomal_Su5_D2-typ_SF"/>
</dbReference>
<dbReference type="InterPro" id="IPR023582">
    <property type="entry name" value="Impact"/>
</dbReference>
<name>A0A2A9MFP5_BESBE</name>
<evidence type="ECO:0000313" key="4">
    <source>
        <dbReference type="EMBL" id="PFH34202.1"/>
    </source>
</evidence>
<sequence length="480" mass="51975">MASADSAYSAAPSPFPPCECPAAATQTSSSSAAAALSAAAEEELEALKAIYGEEAVRFHSCCRLVQVQTETTRSRVQQGSSSLLGLHCGRDCDEAAGDEDDETSFWFLVQLFLPAGFLEPDFVAPVCVVNTPWEQDRAASLRMQNELLALQGDGEQKASVGHPGLFDFVECVRSCLPLPPCPSRSDEQDCVERLEGAFEAEVKRDDASQGAASNGRAATEPPSPEADTASAARREAASPSAFAGVGTALYTGPTVTVHKSRFVGVCATVYSLDGVRALYRHVREMHYGATHVIMAFSIRQRRPRVASKRRERCQARPAPSAEDASRDQACISSAKTRDGERSRTEACSGARAPPEWNDAPSCTRFKRNKGKEREKKPAEKEKATEAEVDEEEFIDNCDHDSDGETGAGRKLQQLLYNLKARNVFLVVTRWYGGVLLGPDRFRIIASVGRQALDASGVLEPAVLDGVKRESHKKKISGFRA</sequence>
<dbReference type="Gene3D" id="3.30.230.30">
    <property type="entry name" value="Impact, N-terminal domain"/>
    <property type="match status" value="1"/>
</dbReference>